<gene>
    <name evidence="2" type="ORF">V6N11_069000</name>
</gene>
<name>A0ABR2NML0_9ROSI</name>
<evidence type="ECO:0000313" key="2">
    <source>
        <dbReference type="EMBL" id="KAK8977298.1"/>
    </source>
</evidence>
<proteinExistence type="predicted"/>
<evidence type="ECO:0000256" key="1">
    <source>
        <dbReference type="SAM" id="MobiDB-lite"/>
    </source>
</evidence>
<reference evidence="2 3" key="1">
    <citation type="journal article" date="2024" name="G3 (Bethesda)">
        <title>Genome assembly of Hibiscus sabdariffa L. provides insights into metabolisms of medicinal natural products.</title>
        <authorList>
            <person name="Kim T."/>
        </authorList>
    </citation>
    <scope>NUCLEOTIDE SEQUENCE [LARGE SCALE GENOMIC DNA]</scope>
    <source>
        <strain evidence="2">TK-2024</strain>
        <tissue evidence="2">Old leaves</tissue>
    </source>
</reference>
<evidence type="ECO:0000313" key="3">
    <source>
        <dbReference type="Proteomes" id="UP001396334"/>
    </source>
</evidence>
<dbReference type="Proteomes" id="UP001396334">
    <property type="component" value="Unassembled WGS sequence"/>
</dbReference>
<organism evidence="2 3">
    <name type="scientific">Hibiscus sabdariffa</name>
    <name type="common">roselle</name>
    <dbReference type="NCBI Taxonomy" id="183260"/>
    <lineage>
        <taxon>Eukaryota</taxon>
        <taxon>Viridiplantae</taxon>
        <taxon>Streptophyta</taxon>
        <taxon>Embryophyta</taxon>
        <taxon>Tracheophyta</taxon>
        <taxon>Spermatophyta</taxon>
        <taxon>Magnoliopsida</taxon>
        <taxon>eudicotyledons</taxon>
        <taxon>Gunneridae</taxon>
        <taxon>Pentapetalae</taxon>
        <taxon>rosids</taxon>
        <taxon>malvids</taxon>
        <taxon>Malvales</taxon>
        <taxon>Malvaceae</taxon>
        <taxon>Malvoideae</taxon>
        <taxon>Hibiscus</taxon>
    </lineage>
</organism>
<feature type="region of interest" description="Disordered" evidence="1">
    <location>
        <begin position="261"/>
        <end position="295"/>
    </location>
</feature>
<comment type="caution">
    <text evidence="2">The sequence shown here is derived from an EMBL/GenBank/DDBJ whole genome shotgun (WGS) entry which is preliminary data.</text>
</comment>
<accession>A0ABR2NML0</accession>
<protein>
    <submittedName>
        <fullName evidence="2">Uncharacterized protein</fullName>
    </submittedName>
</protein>
<sequence>MHVGVFARGFGTNRGLLSGFVVQRGTFPWVCAVTGMAGGRIWPSGARGRLQCLVIRCVLDSQGLVRCVLDCRAKGLERGVLKIDDSDRVKRCVLLVVWRRVKRCIFGVHLTALKRAQLGIARCFLTYLERRFVCVGGGSSMADEVIKLMSNLNFSEEELIEMEPMEGLGQEQQSKTEKWVVAKLFTMRKEDGVAVIRAFYSVWKEQPLEEAMDLVDSCLNKPVDAEGPYQFGEWLRVPLIRKRNGFQGVRRQSIVYTNREMGGVGRGKQSGGNMQAGPRGGGRGQQGNVTHIRPRGPKRVLQGKYEVCTPVGSKKARFASSSLVIEDDGNLEVVSPLKTTSMVEAVEQPRREP</sequence>
<dbReference type="EMBL" id="JBBPBN010000123">
    <property type="protein sequence ID" value="KAK8977298.1"/>
    <property type="molecule type" value="Genomic_DNA"/>
</dbReference>
<keyword evidence="3" id="KW-1185">Reference proteome</keyword>